<dbReference type="Proteomes" id="UP000186228">
    <property type="component" value="Unassembled WGS sequence"/>
</dbReference>
<dbReference type="AlphaFoldDB" id="A0A1C3WFQ2"/>
<gene>
    <name evidence="1" type="ORF">GA0061100_1181</name>
</gene>
<accession>A0A1C3WFQ2</accession>
<dbReference type="OrthoDB" id="8453779at2"/>
<organism evidence="1 2">
    <name type="scientific">Rhizobium hainanense</name>
    <dbReference type="NCBI Taxonomy" id="52131"/>
    <lineage>
        <taxon>Bacteria</taxon>
        <taxon>Pseudomonadati</taxon>
        <taxon>Pseudomonadota</taxon>
        <taxon>Alphaproteobacteria</taxon>
        <taxon>Hyphomicrobiales</taxon>
        <taxon>Rhizobiaceae</taxon>
        <taxon>Rhizobium/Agrobacterium group</taxon>
        <taxon>Rhizobium</taxon>
    </lineage>
</organism>
<dbReference type="EMBL" id="FMAC01000018">
    <property type="protein sequence ID" value="SCB38839.1"/>
    <property type="molecule type" value="Genomic_DNA"/>
</dbReference>
<name>A0A1C3WFQ2_9HYPH</name>
<protein>
    <submittedName>
        <fullName evidence="1">Uncharacterized protein</fullName>
    </submittedName>
</protein>
<dbReference type="RefSeq" id="WP_075856812.1">
    <property type="nucleotide sequence ID" value="NZ_FMAC01000018.1"/>
</dbReference>
<reference evidence="2" key="1">
    <citation type="submission" date="2016-08" db="EMBL/GenBank/DDBJ databases">
        <authorList>
            <person name="Varghese N."/>
            <person name="Submissions Spin"/>
        </authorList>
    </citation>
    <scope>NUCLEOTIDE SEQUENCE [LARGE SCALE GENOMIC DNA]</scope>
    <source>
        <strain evidence="2">CCBAU 57015</strain>
    </source>
</reference>
<proteinExistence type="predicted"/>
<sequence length="100" mass="10681">MLAKDEASTTPYAQLDHGGRLDRVDFLAATISNLAFDVAGDGDAQTVRSLLDIGWMLKVMREDLAMCCSASNMTIIGNAVSLIRALQTRCVALPTVGTVH</sequence>
<keyword evidence="2" id="KW-1185">Reference proteome</keyword>
<evidence type="ECO:0000313" key="1">
    <source>
        <dbReference type="EMBL" id="SCB38839.1"/>
    </source>
</evidence>
<evidence type="ECO:0000313" key="2">
    <source>
        <dbReference type="Proteomes" id="UP000186228"/>
    </source>
</evidence>